<reference evidence="4" key="1">
    <citation type="submission" date="2021-12" db="EMBL/GenBank/DDBJ databases">
        <title>Discovery of the Pendulisporaceae a myxobacterial family with distinct sporulation behavior and unique specialized metabolism.</title>
        <authorList>
            <person name="Garcia R."/>
            <person name="Popoff A."/>
            <person name="Bader C.D."/>
            <person name="Loehr J."/>
            <person name="Walesch S."/>
            <person name="Walt C."/>
            <person name="Boldt J."/>
            <person name="Bunk B."/>
            <person name="Haeckl F.J.F.P.J."/>
            <person name="Gunesch A.P."/>
            <person name="Birkelbach J."/>
            <person name="Nuebel U."/>
            <person name="Pietschmann T."/>
            <person name="Bach T."/>
            <person name="Mueller R."/>
        </authorList>
    </citation>
    <scope>NUCLEOTIDE SEQUENCE</scope>
    <source>
        <strain evidence="4">MSr11367</strain>
    </source>
</reference>
<evidence type="ECO:0000256" key="2">
    <source>
        <dbReference type="ARBA" id="ARBA00022840"/>
    </source>
</evidence>
<gene>
    <name evidence="4" type="ORF">LVJ94_46760</name>
</gene>
<evidence type="ECO:0000259" key="3">
    <source>
        <dbReference type="Pfam" id="PF06414"/>
    </source>
</evidence>
<proteinExistence type="predicted"/>
<name>A0ABZ2L340_9BACT</name>
<dbReference type="PANTHER" id="PTHR39206:SF1">
    <property type="entry name" value="SLL8004 PROTEIN"/>
    <property type="match status" value="1"/>
</dbReference>
<organism evidence="4 5">
    <name type="scientific">Pendulispora rubella</name>
    <dbReference type="NCBI Taxonomy" id="2741070"/>
    <lineage>
        <taxon>Bacteria</taxon>
        <taxon>Pseudomonadati</taxon>
        <taxon>Myxococcota</taxon>
        <taxon>Myxococcia</taxon>
        <taxon>Myxococcales</taxon>
        <taxon>Sorangiineae</taxon>
        <taxon>Pendulisporaceae</taxon>
        <taxon>Pendulispora</taxon>
    </lineage>
</organism>
<evidence type="ECO:0000313" key="4">
    <source>
        <dbReference type="EMBL" id="WXB04393.1"/>
    </source>
</evidence>
<dbReference type="Gene3D" id="3.40.50.300">
    <property type="entry name" value="P-loop containing nucleotide triphosphate hydrolases"/>
    <property type="match status" value="1"/>
</dbReference>
<dbReference type="InterPro" id="IPR010488">
    <property type="entry name" value="Zeta_toxin_domain"/>
</dbReference>
<feature type="domain" description="Zeta toxin" evidence="3">
    <location>
        <begin position="2"/>
        <end position="106"/>
    </location>
</feature>
<evidence type="ECO:0000256" key="1">
    <source>
        <dbReference type="ARBA" id="ARBA00022741"/>
    </source>
</evidence>
<dbReference type="InterPro" id="IPR027417">
    <property type="entry name" value="P-loop_NTPase"/>
</dbReference>
<protein>
    <submittedName>
        <fullName evidence="4">Zeta toxin family protein</fullName>
    </submittedName>
</protein>
<dbReference type="EMBL" id="CP089983">
    <property type="protein sequence ID" value="WXB04393.1"/>
    <property type="molecule type" value="Genomic_DNA"/>
</dbReference>
<dbReference type="Proteomes" id="UP001374803">
    <property type="component" value="Chromosome"/>
</dbReference>
<evidence type="ECO:0000313" key="5">
    <source>
        <dbReference type="Proteomes" id="UP001374803"/>
    </source>
</evidence>
<keyword evidence="2" id="KW-0067">ATP-binding</keyword>
<dbReference type="Pfam" id="PF06414">
    <property type="entry name" value="Zeta_toxin"/>
    <property type="match status" value="1"/>
</dbReference>
<dbReference type="RefSeq" id="WP_394834032.1">
    <property type="nucleotide sequence ID" value="NZ_CP089929.1"/>
</dbReference>
<keyword evidence="5" id="KW-1185">Reference proteome</keyword>
<dbReference type="SUPFAM" id="SSF52540">
    <property type="entry name" value="P-loop containing nucleoside triphosphate hydrolases"/>
    <property type="match status" value="1"/>
</dbReference>
<accession>A0ABZ2L340</accession>
<dbReference type="PANTHER" id="PTHR39206">
    <property type="entry name" value="SLL8004 PROTEIN"/>
    <property type="match status" value="1"/>
</dbReference>
<keyword evidence="1" id="KW-0547">Nucleotide-binding</keyword>
<sequence>MKNPVLLIIAGPNGAGKTTVTVRLKKEKWSEDVEYLNPDDVAQERFGDWNSEEAVRSAATWTTARREELLAHRQGLGFETVFSAPDKIDFLARARAAGYFVRMLRINAGRVAGRFMSGGHSVPIEKIVNRYTRSMINLGDAIRLANRVYIYDNSVDDRDAELCARTQDGLLRKVYAPLPPWVADATESLPRHLEFADLRA</sequence>